<dbReference type="Proteomes" id="UP000731907">
    <property type="component" value="Unassembled WGS sequence"/>
</dbReference>
<protein>
    <submittedName>
        <fullName evidence="2">Uncharacterized protein</fullName>
    </submittedName>
</protein>
<dbReference type="RefSeq" id="WP_161763914.1">
    <property type="nucleotide sequence ID" value="NZ_JAAATX020000015.1"/>
</dbReference>
<keyword evidence="3" id="KW-1185">Reference proteome</keyword>
<keyword evidence="1" id="KW-0812">Transmembrane</keyword>
<organism evidence="2 3">
    <name type="scientific">Paragemmobacter amnigenus</name>
    <dbReference type="NCBI Taxonomy" id="2852097"/>
    <lineage>
        <taxon>Bacteria</taxon>
        <taxon>Pseudomonadati</taxon>
        <taxon>Pseudomonadota</taxon>
        <taxon>Alphaproteobacteria</taxon>
        <taxon>Rhodobacterales</taxon>
        <taxon>Paracoccaceae</taxon>
        <taxon>Paragemmobacter</taxon>
    </lineage>
</organism>
<name>A0ABS6JBV0_9RHOB</name>
<accession>A0ABS6JBV0</accession>
<keyword evidence="1" id="KW-0472">Membrane</keyword>
<sequence>MQNLLRNRNRQGYGALVLFLIVYLAALGLIFAPEGSLSGAAAPEAASEG</sequence>
<gene>
    <name evidence="2" type="ORF">GU927_018605</name>
</gene>
<comment type="caution">
    <text evidence="2">The sequence shown here is derived from an EMBL/GenBank/DDBJ whole genome shotgun (WGS) entry which is preliminary data.</text>
</comment>
<reference evidence="2 3" key="1">
    <citation type="submission" date="2021-06" db="EMBL/GenBank/DDBJ databases">
        <title>Rhodobacteraceae bacterium strain HSP-20.</title>
        <authorList>
            <person name="Chen W.-M."/>
        </authorList>
    </citation>
    <scope>NUCLEOTIDE SEQUENCE [LARGE SCALE GENOMIC DNA]</scope>
    <source>
        <strain evidence="2 3">HSP-20</strain>
    </source>
</reference>
<feature type="transmembrane region" description="Helical" evidence="1">
    <location>
        <begin position="12"/>
        <end position="32"/>
    </location>
</feature>
<proteinExistence type="predicted"/>
<dbReference type="EMBL" id="JAAATX020000015">
    <property type="protein sequence ID" value="MBU9699855.1"/>
    <property type="molecule type" value="Genomic_DNA"/>
</dbReference>
<keyword evidence="1" id="KW-1133">Transmembrane helix</keyword>
<evidence type="ECO:0000313" key="3">
    <source>
        <dbReference type="Proteomes" id="UP000731907"/>
    </source>
</evidence>
<evidence type="ECO:0000256" key="1">
    <source>
        <dbReference type="SAM" id="Phobius"/>
    </source>
</evidence>
<evidence type="ECO:0000313" key="2">
    <source>
        <dbReference type="EMBL" id="MBU9699855.1"/>
    </source>
</evidence>